<name>A0A4D7E6K6_9HYPH</name>
<gene>
    <name evidence="2" type="ORF">CFBP5473_24090</name>
    <name evidence="3" type="ORF">J5285_22745</name>
</gene>
<dbReference type="GO" id="GO:0005886">
    <property type="term" value="C:plasma membrane"/>
    <property type="evidence" value="ECO:0007669"/>
    <property type="project" value="TreeGrafter"/>
</dbReference>
<dbReference type="PANTHER" id="PTHR30158:SF3">
    <property type="entry name" value="MULTIDRUG EFFLUX PUMP SUBUNIT ACRA-RELATED"/>
    <property type="match status" value="1"/>
</dbReference>
<reference evidence="3 5" key="2">
    <citation type="submission" date="2021-03" db="EMBL/GenBank/DDBJ databases">
        <title>Rapid diversification of plasmids in a genus of pathogenic and nitrogen fixing bacteria.</title>
        <authorList>
            <person name="Weisberg A.J."/>
            <person name="Miller M."/>
            <person name="Ream W."/>
            <person name="Grunwald N.J."/>
            <person name="Chang J.H."/>
        </authorList>
    </citation>
    <scope>NUCLEOTIDE SEQUENCE [LARGE SCALE GENOMIC DNA]</scope>
    <source>
        <strain evidence="3 5">AF3.44</strain>
        <plasmid evidence="3 5">pTiAF3.44</plasmid>
    </source>
</reference>
<protein>
    <recommendedName>
        <fullName evidence="1">Multidrug resistance protein MdtA-like barrel-sandwich hybrid domain-containing protein</fullName>
    </recommendedName>
</protein>
<geneLocation type="plasmid" evidence="2">
    <name>pTiCFBP5473</name>
</geneLocation>
<keyword evidence="2" id="KW-0614">Plasmid</keyword>
<dbReference type="KEGG" id="alf:CFBP5473_24090"/>
<feature type="domain" description="Multidrug resistance protein MdtA-like barrel-sandwich hybrid" evidence="1">
    <location>
        <begin position="18"/>
        <end position="56"/>
    </location>
</feature>
<evidence type="ECO:0000313" key="3">
    <source>
        <dbReference type="EMBL" id="QYA10376.1"/>
    </source>
</evidence>
<dbReference type="Gene3D" id="1.10.287.470">
    <property type="entry name" value="Helix hairpin bin"/>
    <property type="match status" value="1"/>
</dbReference>
<dbReference type="AlphaFoldDB" id="A0A4D7E6K6"/>
<evidence type="ECO:0000313" key="2">
    <source>
        <dbReference type="EMBL" id="QCJ01041.1"/>
    </source>
</evidence>
<dbReference type="SUPFAM" id="SSF111369">
    <property type="entry name" value="HlyD-like secretion proteins"/>
    <property type="match status" value="1"/>
</dbReference>
<evidence type="ECO:0000313" key="4">
    <source>
        <dbReference type="Proteomes" id="UP000298545"/>
    </source>
</evidence>
<evidence type="ECO:0000313" key="5">
    <source>
        <dbReference type="Proteomes" id="UP000826513"/>
    </source>
</evidence>
<reference evidence="2 4" key="1">
    <citation type="submission" date="2019-04" db="EMBL/GenBank/DDBJ databases">
        <title>Complete genome sequence of Agrobacterium larrymoorei CFBP5473.</title>
        <authorList>
            <person name="Haryono M."/>
            <person name="Chou L."/>
            <person name="Lin Y.-C."/>
            <person name="Lai E.-M."/>
            <person name="Kuo C.-H."/>
        </authorList>
    </citation>
    <scope>NUCLEOTIDE SEQUENCE [LARGE SCALE GENOMIC DNA]</scope>
    <source>
        <strain evidence="2 4">CFBP5473</strain>
        <plasmid evidence="2">pTiCFBP5473</plasmid>
        <plasmid evidence="4">pticfbp5473</plasmid>
    </source>
</reference>
<dbReference type="Proteomes" id="UP000826513">
    <property type="component" value="Plasmid pTiAF3.44"/>
</dbReference>
<dbReference type="GO" id="GO:0046677">
    <property type="term" value="P:response to antibiotic"/>
    <property type="evidence" value="ECO:0007669"/>
    <property type="project" value="TreeGrafter"/>
</dbReference>
<accession>A0A4D7E6K6</accession>
<proteinExistence type="predicted"/>
<dbReference type="Pfam" id="PF25917">
    <property type="entry name" value="BSH_RND"/>
    <property type="match status" value="1"/>
</dbReference>
<sequence length="145" mass="17036">MPVVIELPGWVAPMVTDDVRPRVTGLILKRIFEQGSTVREGDVLYLIDPAPFRAKLASYRQRWMRHWPLRRLPGRKRIGRRNCCRAALPAGRRPKAPSRNWRRPMPMSNERGRFEHRAARAAIYRNPRADLGEDRLRTGDGRRFW</sequence>
<keyword evidence="5" id="KW-1185">Reference proteome</keyword>
<geneLocation type="plasmid" evidence="3 5">
    <name>pTiAF3.44</name>
</geneLocation>
<dbReference type="Proteomes" id="UP000298545">
    <property type="component" value="Plasmid pTiCFBP5473"/>
</dbReference>
<dbReference type="PANTHER" id="PTHR30158">
    <property type="entry name" value="ACRA/E-RELATED COMPONENT OF DRUG EFFLUX TRANSPORTER"/>
    <property type="match status" value="1"/>
</dbReference>
<dbReference type="Gene3D" id="2.40.50.100">
    <property type="match status" value="1"/>
</dbReference>
<dbReference type="OrthoDB" id="7811737at2"/>
<dbReference type="EMBL" id="CP072169">
    <property type="protein sequence ID" value="QYA10376.1"/>
    <property type="molecule type" value="Genomic_DNA"/>
</dbReference>
<organism evidence="2 4">
    <name type="scientific">Agrobacterium larrymoorei</name>
    <dbReference type="NCBI Taxonomy" id="160699"/>
    <lineage>
        <taxon>Bacteria</taxon>
        <taxon>Pseudomonadati</taxon>
        <taxon>Pseudomonadota</taxon>
        <taxon>Alphaproteobacteria</taxon>
        <taxon>Hyphomicrobiales</taxon>
        <taxon>Rhizobiaceae</taxon>
        <taxon>Rhizobium/Agrobacterium group</taxon>
        <taxon>Agrobacterium</taxon>
    </lineage>
</organism>
<dbReference type="EMBL" id="CP039694">
    <property type="protein sequence ID" value="QCJ01041.1"/>
    <property type="molecule type" value="Genomic_DNA"/>
</dbReference>
<dbReference type="InterPro" id="IPR058625">
    <property type="entry name" value="MdtA-like_BSH"/>
</dbReference>
<evidence type="ECO:0000259" key="1">
    <source>
        <dbReference type="Pfam" id="PF25917"/>
    </source>
</evidence>
<dbReference type="RefSeq" id="WP_136954448.1">
    <property type="nucleotide sequence ID" value="NZ_CP039694.1"/>
</dbReference>
<geneLocation type="plasmid" evidence="4">
    <name>pticfbp5473</name>
</geneLocation>